<protein>
    <submittedName>
        <fullName evidence="2">Uncharacterized protein</fullName>
    </submittedName>
</protein>
<keyword evidence="3" id="KW-1185">Reference proteome</keyword>
<accession>A0A7W7TXE8</accession>
<dbReference type="AlphaFoldDB" id="A0A7W7TXE8"/>
<gene>
    <name evidence="2" type="ORF">GGE06_002019</name>
</gene>
<organism evidence="2 3">
    <name type="scientific">Streptomyces nymphaeiformis</name>
    <dbReference type="NCBI Taxonomy" id="2663842"/>
    <lineage>
        <taxon>Bacteria</taxon>
        <taxon>Bacillati</taxon>
        <taxon>Actinomycetota</taxon>
        <taxon>Actinomycetes</taxon>
        <taxon>Kitasatosporales</taxon>
        <taxon>Streptomycetaceae</taxon>
        <taxon>Streptomyces</taxon>
    </lineage>
</organism>
<dbReference type="RefSeq" id="WP_184930566.1">
    <property type="nucleotide sequence ID" value="NZ_JACHJY010000002.1"/>
</dbReference>
<dbReference type="Proteomes" id="UP000582643">
    <property type="component" value="Unassembled WGS sequence"/>
</dbReference>
<sequence length="121" mass="12500">MPGTSPPSYRSPKTFTRSGGELWNQTVGPLAGALTRTGFPLTVSVRVSDLTLSAPSVVSAGGSRKLRLSVTSPRRVARSWGTLGLTETVLADRTVKPGSVGDLTSLRAPLTTAAGPNVPLT</sequence>
<reference evidence="2 3" key="1">
    <citation type="submission" date="2020-08" db="EMBL/GenBank/DDBJ databases">
        <title>Genomic Encyclopedia of Type Strains, Phase III (KMG-III): the genomes of soil and plant-associated and newly described type strains.</title>
        <authorList>
            <person name="Whitman W."/>
        </authorList>
    </citation>
    <scope>NUCLEOTIDE SEQUENCE [LARGE SCALE GENOMIC DNA]</scope>
    <source>
        <strain evidence="2 3">SFB5A</strain>
    </source>
</reference>
<evidence type="ECO:0000313" key="3">
    <source>
        <dbReference type="Proteomes" id="UP000582643"/>
    </source>
</evidence>
<proteinExistence type="predicted"/>
<evidence type="ECO:0000313" key="2">
    <source>
        <dbReference type="EMBL" id="MBB4981111.1"/>
    </source>
</evidence>
<dbReference type="EMBL" id="JACHJY010000002">
    <property type="protein sequence ID" value="MBB4981111.1"/>
    <property type="molecule type" value="Genomic_DNA"/>
</dbReference>
<evidence type="ECO:0000256" key="1">
    <source>
        <dbReference type="SAM" id="MobiDB-lite"/>
    </source>
</evidence>
<name>A0A7W7TXE8_9ACTN</name>
<feature type="region of interest" description="Disordered" evidence="1">
    <location>
        <begin position="1"/>
        <end position="22"/>
    </location>
</feature>
<comment type="caution">
    <text evidence="2">The sequence shown here is derived from an EMBL/GenBank/DDBJ whole genome shotgun (WGS) entry which is preliminary data.</text>
</comment>